<protein>
    <submittedName>
        <fullName evidence="3">DegV family protein</fullName>
    </submittedName>
</protein>
<sequence length="291" mass="32316">MKAAIIVDSTAGLSDELRARDDIYQVDLSLNFKDGETMVDSTEADQVAYFYDKLSRVSELPTTSQPKPGDYIAIFDDIVSKDYDVVFMFLMSSLLSGTFQTGQMVAADYQDQITIHCIDTKGVSVYSEHIVLEALRMIESGMEEEAILDEIQWVTDHSTIYVAIKDLNNLVKGGRMKAMQAMLGNMLKIMPILNFTNEGGLAVYDKVRSLKKVKKTYRDLFNQAYDQYNGHVALAFAHGDAETEIEQLRDDVIADHPDMPSVIKYLTPVVGTHGGKGCLGMATLAKARIEG</sequence>
<name>A0A9X3FW25_9LACT</name>
<proteinExistence type="predicted"/>
<dbReference type="NCBIfam" id="TIGR00762">
    <property type="entry name" value="DegV"/>
    <property type="match status" value="1"/>
</dbReference>
<keyword evidence="4" id="KW-1185">Reference proteome</keyword>
<dbReference type="Pfam" id="PF02645">
    <property type="entry name" value="DegV"/>
    <property type="match status" value="1"/>
</dbReference>
<dbReference type="AlphaFoldDB" id="A0A9X3FW25"/>
<reference evidence="3" key="1">
    <citation type="submission" date="2022-12" db="EMBL/GenBank/DDBJ databases">
        <title>Description and comparative metabolic analysis of Aerococcus sp. nov., isolated from the feces of a pig.</title>
        <authorList>
            <person name="Chang Y.-H."/>
        </authorList>
    </citation>
    <scope>NUCLEOTIDE SEQUENCE</scope>
    <source>
        <strain evidence="3">YH-aer222</strain>
    </source>
</reference>
<dbReference type="PANTHER" id="PTHR33434">
    <property type="entry name" value="DEGV DOMAIN-CONTAINING PROTEIN DR_1986-RELATED"/>
    <property type="match status" value="1"/>
</dbReference>
<comment type="caution">
    <text evidence="3">The sequence shown here is derived from an EMBL/GenBank/DDBJ whole genome shotgun (WGS) entry which is preliminary data.</text>
</comment>
<dbReference type="RefSeq" id="WP_268751888.1">
    <property type="nucleotide sequence ID" value="NZ_JAPRFQ010000001.1"/>
</dbReference>
<keyword evidence="2" id="KW-0446">Lipid-binding</keyword>
<dbReference type="InterPro" id="IPR043168">
    <property type="entry name" value="DegV_C"/>
</dbReference>
<dbReference type="GO" id="GO:0008289">
    <property type="term" value="F:lipid binding"/>
    <property type="evidence" value="ECO:0007669"/>
    <property type="project" value="UniProtKB-KW"/>
</dbReference>
<dbReference type="Proteomes" id="UP001146670">
    <property type="component" value="Unassembled WGS sequence"/>
</dbReference>
<accession>A0A9X3FW25</accession>
<organism evidence="3 4">
    <name type="scientific">Aerococcus kribbianus</name>
    <dbReference type="NCBI Taxonomy" id="2999064"/>
    <lineage>
        <taxon>Bacteria</taxon>
        <taxon>Bacillati</taxon>
        <taxon>Bacillota</taxon>
        <taxon>Bacilli</taxon>
        <taxon>Lactobacillales</taxon>
        <taxon>Aerococcaceae</taxon>
        <taxon>Aerococcus</taxon>
    </lineage>
</organism>
<dbReference type="InterPro" id="IPR003797">
    <property type="entry name" value="DegV"/>
</dbReference>
<evidence type="ECO:0000313" key="4">
    <source>
        <dbReference type="Proteomes" id="UP001146670"/>
    </source>
</evidence>
<dbReference type="PROSITE" id="PS51482">
    <property type="entry name" value="DEGV"/>
    <property type="match status" value="1"/>
</dbReference>
<dbReference type="Gene3D" id="3.30.1180.10">
    <property type="match status" value="1"/>
</dbReference>
<comment type="function">
    <text evidence="1">May bind long-chain fatty acids, such as palmitate, and may play a role in lipid transport or fatty acid metabolism.</text>
</comment>
<dbReference type="PANTHER" id="PTHR33434:SF2">
    <property type="entry name" value="FATTY ACID-BINDING PROTEIN TM_1468"/>
    <property type="match status" value="1"/>
</dbReference>
<dbReference type="Gene3D" id="3.40.50.10170">
    <property type="match status" value="1"/>
</dbReference>
<gene>
    <name evidence="3" type="ORF">OW157_03185</name>
</gene>
<evidence type="ECO:0000313" key="3">
    <source>
        <dbReference type="EMBL" id="MCZ0725572.1"/>
    </source>
</evidence>
<dbReference type="SUPFAM" id="SSF82549">
    <property type="entry name" value="DAK1/DegV-like"/>
    <property type="match status" value="1"/>
</dbReference>
<evidence type="ECO:0000256" key="2">
    <source>
        <dbReference type="ARBA" id="ARBA00023121"/>
    </source>
</evidence>
<dbReference type="EMBL" id="JAPRFR010000001">
    <property type="protein sequence ID" value="MCZ0725572.1"/>
    <property type="molecule type" value="Genomic_DNA"/>
</dbReference>
<dbReference type="InterPro" id="IPR050270">
    <property type="entry name" value="DegV_domain_contain"/>
</dbReference>
<evidence type="ECO:0000256" key="1">
    <source>
        <dbReference type="ARBA" id="ARBA00003238"/>
    </source>
</evidence>